<dbReference type="Proteomes" id="UP001612741">
    <property type="component" value="Unassembled WGS sequence"/>
</dbReference>
<dbReference type="RefSeq" id="WP_397077879.1">
    <property type="nucleotide sequence ID" value="NZ_JBITGY010000001.1"/>
</dbReference>
<keyword evidence="2" id="KW-1185">Reference proteome</keyword>
<dbReference type="EMBL" id="JBITGY010000001">
    <property type="protein sequence ID" value="MFI6496016.1"/>
    <property type="molecule type" value="Genomic_DNA"/>
</dbReference>
<gene>
    <name evidence="1" type="ORF">ACIBG2_01445</name>
</gene>
<evidence type="ECO:0000313" key="2">
    <source>
        <dbReference type="Proteomes" id="UP001612741"/>
    </source>
</evidence>
<protein>
    <submittedName>
        <fullName evidence="1">Uncharacterized protein</fullName>
    </submittedName>
</protein>
<accession>A0ABW7YK34</accession>
<sequence>MDAREDELVDDAGRLLDRYKLRHDARRTVARKSADIDEEWEIVNALALLEDDYDRFLCADEGEDESGDRMEVNLDAVHPLSFDEDADQ</sequence>
<organism evidence="1 2">
    <name type="scientific">Nonomuraea typhae</name>
    <dbReference type="NCBI Taxonomy" id="2603600"/>
    <lineage>
        <taxon>Bacteria</taxon>
        <taxon>Bacillati</taxon>
        <taxon>Actinomycetota</taxon>
        <taxon>Actinomycetes</taxon>
        <taxon>Streptosporangiales</taxon>
        <taxon>Streptosporangiaceae</taxon>
        <taxon>Nonomuraea</taxon>
    </lineage>
</organism>
<evidence type="ECO:0000313" key="1">
    <source>
        <dbReference type="EMBL" id="MFI6496016.1"/>
    </source>
</evidence>
<reference evidence="1 2" key="1">
    <citation type="submission" date="2024-10" db="EMBL/GenBank/DDBJ databases">
        <title>The Natural Products Discovery Center: Release of the First 8490 Sequenced Strains for Exploring Actinobacteria Biosynthetic Diversity.</title>
        <authorList>
            <person name="Kalkreuter E."/>
            <person name="Kautsar S.A."/>
            <person name="Yang D."/>
            <person name="Bader C.D."/>
            <person name="Teijaro C.N."/>
            <person name="Fluegel L."/>
            <person name="Davis C.M."/>
            <person name="Simpson J.R."/>
            <person name="Lauterbach L."/>
            <person name="Steele A.D."/>
            <person name="Gui C."/>
            <person name="Meng S."/>
            <person name="Li G."/>
            <person name="Viehrig K."/>
            <person name="Ye F."/>
            <person name="Su P."/>
            <person name="Kiefer A.F."/>
            <person name="Nichols A."/>
            <person name="Cepeda A.J."/>
            <person name="Yan W."/>
            <person name="Fan B."/>
            <person name="Jiang Y."/>
            <person name="Adhikari A."/>
            <person name="Zheng C.-J."/>
            <person name="Schuster L."/>
            <person name="Cowan T.M."/>
            <person name="Smanski M.J."/>
            <person name="Chevrette M.G."/>
            <person name="De Carvalho L.P.S."/>
            <person name="Shen B."/>
        </authorList>
    </citation>
    <scope>NUCLEOTIDE SEQUENCE [LARGE SCALE GENOMIC DNA]</scope>
    <source>
        <strain evidence="1 2">NPDC050545</strain>
    </source>
</reference>
<proteinExistence type="predicted"/>
<name>A0ABW7YK34_9ACTN</name>
<comment type="caution">
    <text evidence="1">The sequence shown here is derived from an EMBL/GenBank/DDBJ whole genome shotgun (WGS) entry which is preliminary data.</text>
</comment>